<evidence type="ECO:0000313" key="1">
    <source>
        <dbReference type="EMBL" id="PDP60109.1"/>
    </source>
</evidence>
<evidence type="ECO:0000313" key="2">
    <source>
        <dbReference type="Proteomes" id="UP000219058"/>
    </source>
</evidence>
<dbReference type="EMBL" id="NSLY01000017">
    <property type="protein sequence ID" value="PDP60109.1"/>
    <property type="molecule type" value="Genomic_DNA"/>
</dbReference>
<dbReference type="RefSeq" id="WP_097550272.1">
    <property type="nucleotide sequence ID" value="NZ_NSLY01000017.1"/>
</dbReference>
<accession>A0A2A6EEX9</accession>
<sequence>MKITKEKDVCNAIEQIWNNKYMDELSKDMPWLKTRGYAIAEPHQADLLIVGINPSFNEKDKEKNNPKTYGDARIHFYPENWINKDGKRCWNAYFGPLRKMLVDEQNGINLINRFDYLDIFHYKHKEQAVLKQKILKKAEGVSFIIDELKLTQHIIENFIKPKLIIVNNKETWAYWGKLKDKGYVWMGYEFEKIRDYSCGELCRITGLQDSNDRIAPEITNENTSLKGTYVLFSRHINQFTRKEERPTAVILNDILNNI</sequence>
<dbReference type="Proteomes" id="UP000219058">
    <property type="component" value="Unassembled WGS sequence"/>
</dbReference>
<protein>
    <submittedName>
        <fullName evidence="1">Uncharacterized protein</fullName>
    </submittedName>
</protein>
<name>A0A2A6EEX9_PREIN</name>
<reference evidence="1 2" key="1">
    <citation type="submission" date="2017-09" db="EMBL/GenBank/DDBJ databases">
        <title>Phase variable restriction modification systems are present in the genome sequences of periodontal pathogens Prevotella intermedia, Tannerella forsythia and Porphyromonas gingivalis.</title>
        <authorList>
            <person name="Haigh R.D."/>
            <person name="Crawford L."/>
            <person name="Ralph J."/>
            <person name="Wanford J."/>
            <person name="Vartoukian S.R."/>
            <person name="Hijazib K."/>
            <person name="Wade W."/>
            <person name="Oggioni M.R."/>
        </authorList>
    </citation>
    <scope>NUCLEOTIDE SEQUENCE [LARGE SCALE GENOMIC DNA]</scope>
    <source>
        <strain evidence="1 2">WW2834</strain>
    </source>
</reference>
<dbReference type="AlphaFoldDB" id="A0A2A6EEX9"/>
<comment type="caution">
    <text evidence="1">The sequence shown here is derived from an EMBL/GenBank/DDBJ whole genome shotgun (WGS) entry which is preliminary data.</text>
</comment>
<organism evidence="1 2">
    <name type="scientific">Prevotella intermedia</name>
    <dbReference type="NCBI Taxonomy" id="28131"/>
    <lineage>
        <taxon>Bacteria</taxon>
        <taxon>Pseudomonadati</taxon>
        <taxon>Bacteroidota</taxon>
        <taxon>Bacteroidia</taxon>
        <taxon>Bacteroidales</taxon>
        <taxon>Prevotellaceae</taxon>
        <taxon>Prevotella</taxon>
    </lineage>
</organism>
<proteinExistence type="predicted"/>
<gene>
    <name evidence="1" type="ORF">CLI71_07225</name>
</gene>